<dbReference type="KEGG" id="ztr:MYCGRDRAFT_108675"/>
<feature type="compositionally biased region" description="Polar residues" evidence="1">
    <location>
        <begin position="276"/>
        <end position="285"/>
    </location>
</feature>
<feature type="compositionally biased region" description="Basic and acidic residues" evidence="1">
    <location>
        <begin position="631"/>
        <end position="658"/>
    </location>
</feature>
<feature type="region of interest" description="Disordered" evidence="1">
    <location>
        <begin position="1"/>
        <end position="48"/>
    </location>
</feature>
<feature type="region of interest" description="Disordered" evidence="1">
    <location>
        <begin position="276"/>
        <end position="305"/>
    </location>
</feature>
<evidence type="ECO:0000313" key="2">
    <source>
        <dbReference type="EMBL" id="EGP88876.1"/>
    </source>
</evidence>
<feature type="compositionally biased region" description="Acidic residues" evidence="1">
    <location>
        <begin position="438"/>
        <end position="466"/>
    </location>
</feature>
<name>F9X6D2_ZYMTI</name>
<feature type="region of interest" description="Disordered" evidence="1">
    <location>
        <begin position="407"/>
        <end position="734"/>
    </location>
</feature>
<feature type="region of interest" description="Disordered" evidence="1">
    <location>
        <begin position="844"/>
        <end position="1083"/>
    </location>
</feature>
<organism evidence="2 3">
    <name type="scientific">Zymoseptoria tritici (strain CBS 115943 / IPO323)</name>
    <name type="common">Speckled leaf blotch fungus</name>
    <name type="synonym">Septoria tritici</name>
    <dbReference type="NCBI Taxonomy" id="336722"/>
    <lineage>
        <taxon>Eukaryota</taxon>
        <taxon>Fungi</taxon>
        <taxon>Dikarya</taxon>
        <taxon>Ascomycota</taxon>
        <taxon>Pezizomycotina</taxon>
        <taxon>Dothideomycetes</taxon>
        <taxon>Dothideomycetidae</taxon>
        <taxon>Mycosphaerellales</taxon>
        <taxon>Mycosphaerellaceae</taxon>
        <taxon>Zymoseptoria</taxon>
    </lineage>
</organism>
<dbReference type="VEuPathDB" id="FungiDB:ZTRI_3.652"/>
<feature type="compositionally biased region" description="Low complexity" evidence="1">
    <location>
        <begin position="18"/>
        <end position="48"/>
    </location>
</feature>
<dbReference type="InParanoid" id="F9X6D2"/>
<dbReference type="EMBL" id="CM001198">
    <property type="protein sequence ID" value="EGP88876.1"/>
    <property type="molecule type" value="Genomic_DNA"/>
</dbReference>
<feature type="compositionally biased region" description="Polar residues" evidence="1">
    <location>
        <begin position="572"/>
        <end position="582"/>
    </location>
</feature>
<dbReference type="AlphaFoldDB" id="F9X6D2"/>
<dbReference type="GeneID" id="13404239"/>
<feature type="compositionally biased region" description="Polar residues" evidence="1">
    <location>
        <begin position="1"/>
        <end position="17"/>
    </location>
</feature>
<keyword evidence="3" id="KW-1185">Reference proteome</keyword>
<dbReference type="HOGENOM" id="CLU_285783_0_0_1"/>
<evidence type="ECO:0000256" key="1">
    <source>
        <dbReference type="SAM" id="MobiDB-lite"/>
    </source>
</evidence>
<feature type="region of interest" description="Disordered" evidence="1">
    <location>
        <begin position="65"/>
        <end position="87"/>
    </location>
</feature>
<feature type="compositionally biased region" description="Polar residues" evidence="1">
    <location>
        <begin position="416"/>
        <end position="428"/>
    </location>
</feature>
<dbReference type="OMA" id="RITRAWD"/>
<sequence length="1083" mass="115820">MDPDSSQSMNSHSSLGMASTSTETAPPAQPATAFTMPEGSTTSDAASSFAATWSSTDTAHLLPSNLPVAKVQRAWERKPQSPFSRRRVKVGKVWKRGGASSAAIGLGSTLASSSSSMFAFGGLGAAQQSPMRAVKKMRDAQGGATVSGWERRGSPTRERRIVTRSNAVEQDLVELGDEGEGEPMAGEVDMQVEEELQEAEVLKVEIENEDGTVLELDGEEAEAQIQDENWDDESMTEEEVWDATLMHLAQVDGEDTHEQDVVDTSVHNLPAAVSTQLQEATTASRAETDTQIEDSSYPVDASHDTEQTTPEMVVYPSDVAAEPLMPEQKPALRPAMQCALPEGFVSPVKGRQRRTINQVRLPNANRRRTLPVNFAAQNDSIVASVTANSEDKIVEPGTMVELEQEISAEAPDEATVQESDSDSQNTSMGMEEVMHDAEAEETSGDNEHEDEHEDEWEDIETEDQPVSEDLKAQIPADAGFQEDSPQPQNTDITDETTQTPTGSSQSATASPTRKYASPVAGTAGGHPLLAPRRSSRRQSTSPMKPSNILPSADRPHLVAFTPIKMPSYRAPASQTPNQSPVSQAMEIDDAAASMPVRSSSAPPEEPQMSPRRPKQPRISDDTALLQAFLHRAAESKTTKDISTTAKRESIENRRDSGSVREALASPEDRVVPSDVLADLDPNSPSPRKQSIAANAAESSRPEKEHIDLDEDELALHSPTRKTFRKSGRVKKQAQILPASAYSAPNRISIRGATDGVVLKKSEAQELALTTRTNTRKNKSGAVLPPMRLRSMAAEGLMGKADTVDVEMDIEHPPGRRTVKWSETLVAFQEGANEPEISVLSDELGNEDGVDTEMVGVPTAPAPADTPSKPRLRRLKPPRTTASSAAAAKSSEAEVASLPAEPKPKPRVQKRSSRIATPAKLKGAANSLLHLDPIGPDVVAPAEPKPQEAAASKGPVSRRKTTTTAPSKLRAPTPTSQTSLSASIAPVGKENSLIASPPKKRSGAAAKSNATAAGLPSMKSLPPKLDFGSKNGNAGEMLGLSSPAKKKTSAKTMFAPQESFGAVKDESMSMPGMGSPAKKRTRRL</sequence>
<feature type="compositionally biased region" description="Basic and acidic residues" evidence="1">
    <location>
        <begin position="149"/>
        <end position="159"/>
    </location>
</feature>
<dbReference type="Proteomes" id="UP000008062">
    <property type="component" value="Chromosome 3"/>
</dbReference>
<reference evidence="2 3" key="1">
    <citation type="journal article" date="2011" name="PLoS Genet.">
        <title>Finished genome of the fungal wheat pathogen Mycosphaerella graminicola reveals dispensome structure, chromosome plasticity, and stealth pathogenesis.</title>
        <authorList>
            <person name="Goodwin S.B."/>
            <person name="Ben M'barek S."/>
            <person name="Dhillon B."/>
            <person name="Wittenberg A.H.J."/>
            <person name="Crane C.F."/>
            <person name="Hane J.K."/>
            <person name="Foster A.J."/>
            <person name="Van der Lee T.A.J."/>
            <person name="Grimwood J."/>
            <person name="Aerts A."/>
            <person name="Antoniw J."/>
            <person name="Bailey A."/>
            <person name="Bluhm B."/>
            <person name="Bowler J."/>
            <person name="Bristow J."/>
            <person name="van der Burgt A."/>
            <person name="Canto-Canche B."/>
            <person name="Churchill A.C.L."/>
            <person name="Conde-Ferraez L."/>
            <person name="Cools H.J."/>
            <person name="Coutinho P.M."/>
            <person name="Csukai M."/>
            <person name="Dehal P."/>
            <person name="De Wit P."/>
            <person name="Donzelli B."/>
            <person name="van de Geest H.C."/>
            <person name="van Ham R.C.H.J."/>
            <person name="Hammond-Kosack K.E."/>
            <person name="Henrissat B."/>
            <person name="Kilian A."/>
            <person name="Kobayashi A.K."/>
            <person name="Koopmann E."/>
            <person name="Kourmpetis Y."/>
            <person name="Kuzniar A."/>
            <person name="Lindquist E."/>
            <person name="Lombard V."/>
            <person name="Maliepaard C."/>
            <person name="Martins N."/>
            <person name="Mehrabi R."/>
            <person name="Nap J.P.H."/>
            <person name="Ponomarenko A."/>
            <person name="Rudd J.J."/>
            <person name="Salamov A."/>
            <person name="Schmutz J."/>
            <person name="Schouten H.J."/>
            <person name="Shapiro H."/>
            <person name="Stergiopoulos I."/>
            <person name="Torriani S.F.F."/>
            <person name="Tu H."/>
            <person name="de Vries R.P."/>
            <person name="Waalwijk C."/>
            <person name="Ware S.B."/>
            <person name="Wiebenga A."/>
            <person name="Zwiers L.-H."/>
            <person name="Oliver R.P."/>
            <person name="Grigoriev I.V."/>
            <person name="Kema G.H.J."/>
        </authorList>
    </citation>
    <scope>NUCLEOTIDE SEQUENCE [LARGE SCALE GENOMIC DNA]</scope>
    <source>
        <strain evidence="3">CBS 115943 / IPO323</strain>
    </source>
</reference>
<feature type="compositionally biased region" description="Low complexity" evidence="1">
    <location>
        <begin position="1003"/>
        <end position="1012"/>
    </location>
</feature>
<feature type="compositionally biased region" description="Basic residues" evidence="1">
    <location>
        <begin position="718"/>
        <end position="731"/>
    </location>
</feature>
<feature type="region of interest" description="Disordered" evidence="1">
    <location>
        <begin position="131"/>
        <end position="159"/>
    </location>
</feature>
<proteinExistence type="predicted"/>
<gene>
    <name evidence="2" type="ORF">MYCGRDRAFT_108675</name>
</gene>
<dbReference type="OrthoDB" id="4207369at2759"/>
<feature type="compositionally biased region" description="Polar residues" evidence="1">
    <location>
        <begin position="502"/>
        <end position="511"/>
    </location>
</feature>
<accession>F9X6D2</accession>
<feature type="compositionally biased region" description="Polar residues" evidence="1">
    <location>
        <begin position="972"/>
        <end position="981"/>
    </location>
</feature>
<feature type="compositionally biased region" description="Low complexity" evidence="1">
    <location>
        <begin position="877"/>
        <end position="896"/>
    </location>
</feature>
<dbReference type="eggNOG" id="ENOG502SN78">
    <property type="taxonomic scope" value="Eukaryota"/>
</dbReference>
<protein>
    <submittedName>
        <fullName evidence="2">Uncharacterized protein</fullName>
    </submittedName>
</protein>
<dbReference type="RefSeq" id="XP_003853900.1">
    <property type="nucleotide sequence ID" value="XM_003853852.1"/>
</dbReference>
<evidence type="ECO:0000313" key="3">
    <source>
        <dbReference type="Proteomes" id="UP000008062"/>
    </source>
</evidence>